<dbReference type="GO" id="GO:0005829">
    <property type="term" value="C:cytosol"/>
    <property type="evidence" value="ECO:0007669"/>
    <property type="project" value="TreeGrafter"/>
</dbReference>
<evidence type="ECO:0000256" key="3">
    <source>
        <dbReference type="ARBA" id="ARBA00001911"/>
    </source>
</evidence>
<evidence type="ECO:0000256" key="12">
    <source>
        <dbReference type="ARBA" id="ARBA00031827"/>
    </source>
</evidence>
<evidence type="ECO:0000256" key="2">
    <source>
        <dbReference type="ARBA" id="ARBA00000083"/>
    </source>
</evidence>
<comment type="caution">
    <text evidence="14">Lacks conserved residue(s) required for the propagation of feature annotation.</text>
</comment>
<feature type="domain" description="Calpain catalytic" evidence="15">
    <location>
        <begin position="79"/>
        <end position="384"/>
    </location>
</feature>
<name>A0A182PBP5_9DIPT</name>
<evidence type="ECO:0000256" key="6">
    <source>
        <dbReference type="ARBA" id="ARBA00007623"/>
    </source>
</evidence>
<keyword evidence="17" id="KW-1185">Reference proteome</keyword>
<keyword evidence="9" id="KW-0520">NAD</keyword>
<dbReference type="SMART" id="SM00230">
    <property type="entry name" value="CysPc"/>
    <property type="match status" value="1"/>
</dbReference>
<dbReference type="PRINTS" id="PR00704">
    <property type="entry name" value="CALPAIN"/>
</dbReference>
<dbReference type="Gene3D" id="3.90.70.10">
    <property type="entry name" value="Cysteine proteinases"/>
    <property type="match status" value="1"/>
</dbReference>
<evidence type="ECO:0000256" key="11">
    <source>
        <dbReference type="ARBA" id="ARBA00023235"/>
    </source>
</evidence>
<dbReference type="InterPro" id="IPR001300">
    <property type="entry name" value="Peptidase_C2_calpain_cat"/>
</dbReference>
<dbReference type="EC" id="5.1.3.7" evidence="7"/>
<dbReference type="Pfam" id="PF00732">
    <property type="entry name" value="GMC_oxred_N"/>
    <property type="match status" value="2"/>
</dbReference>
<dbReference type="InterPro" id="IPR007867">
    <property type="entry name" value="GMC_OxRtase_C"/>
</dbReference>
<dbReference type="Gene3D" id="3.40.50.720">
    <property type="entry name" value="NAD(P)-binding Rossmann-like Domain"/>
    <property type="match status" value="1"/>
</dbReference>
<dbReference type="GO" id="GO:0016614">
    <property type="term" value="F:oxidoreductase activity, acting on CH-OH group of donors"/>
    <property type="evidence" value="ECO:0007669"/>
    <property type="project" value="InterPro"/>
</dbReference>
<dbReference type="PANTHER" id="PTHR43725:SF47">
    <property type="entry name" value="UDP-GLUCOSE 4-EPIMERASE"/>
    <property type="match status" value="1"/>
</dbReference>
<feature type="active site" evidence="13">
    <location>
        <position position="285"/>
    </location>
</feature>
<comment type="cofactor">
    <cofactor evidence="3">
        <name>NAD(+)</name>
        <dbReference type="ChEBI" id="CHEBI:57540"/>
    </cofactor>
</comment>
<evidence type="ECO:0000256" key="5">
    <source>
        <dbReference type="ARBA" id="ARBA00004947"/>
    </source>
</evidence>
<dbReference type="SUPFAM" id="SSF54001">
    <property type="entry name" value="Cysteine proteinases"/>
    <property type="match status" value="1"/>
</dbReference>
<dbReference type="SMART" id="SM00720">
    <property type="entry name" value="calpain_III"/>
    <property type="match status" value="1"/>
</dbReference>
<evidence type="ECO:0000256" key="14">
    <source>
        <dbReference type="PROSITE-ProRule" id="PRU00239"/>
    </source>
</evidence>
<organism evidence="16 17">
    <name type="scientific">Anopheles epiroticus</name>
    <dbReference type="NCBI Taxonomy" id="199890"/>
    <lineage>
        <taxon>Eukaryota</taxon>
        <taxon>Metazoa</taxon>
        <taxon>Ecdysozoa</taxon>
        <taxon>Arthropoda</taxon>
        <taxon>Hexapoda</taxon>
        <taxon>Insecta</taxon>
        <taxon>Pterygota</taxon>
        <taxon>Neoptera</taxon>
        <taxon>Endopterygota</taxon>
        <taxon>Diptera</taxon>
        <taxon>Nematocera</taxon>
        <taxon>Culicoidea</taxon>
        <taxon>Culicidae</taxon>
        <taxon>Anophelinae</taxon>
        <taxon>Anopheles</taxon>
    </lineage>
</organism>
<comment type="pathway">
    <text evidence="5">Carbohydrate metabolism; galactose metabolism.</text>
</comment>
<keyword evidence="10" id="KW-0299">Galactose metabolism</keyword>
<dbReference type="Pfam" id="PF00648">
    <property type="entry name" value="Peptidase_C2"/>
    <property type="match status" value="1"/>
</dbReference>
<dbReference type="GO" id="GO:0033499">
    <property type="term" value="P:galactose catabolic process via UDP-galactose, Leloir pathway"/>
    <property type="evidence" value="ECO:0007669"/>
    <property type="project" value="TreeGrafter"/>
</dbReference>
<protein>
    <recommendedName>
        <fullName evidence="12">UDP-N-acetylglucosamine 4-epimerase</fullName>
        <ecNumber evidence="8">5.1.3.2</ecNumber>
        <ecNumber evidence="7">5.1.3.7</ecNumber>
    </recommendedName>
</protein>
<keyword evidence="11" id="KW-0413">Isomerase</keyword>
<dbReference type="SUPFAM" id="SSF49758">
    <property type="entry name" value="Calpain large subunit, middle domain (domain III)"/>
    <property type="match status" value="1"/>
</dbReference>
<dbReference type="PROSITE" id="PS50203">
    <property type="entry name" value="CALPAIN_CAT"/>
    <property type="match status" value="1"/>
</dbReference>
<dbReference type="GO" id="GO:0006508">
    <property type="term" value="P:proteolysis"/>
    <property type="evidence" value="ECO:0007669"/>
    <property type="project" value="InterPro"/>
</dbReference>
<dbReference type="Pfam" id="PF16363">
    <property type="entry name" value="GDP_Man_Dehyd"/>
    <property type="match status" value="1"/>
</dbReference>
<dbReference type="Proteomes" id="UP000075885">
    <property type="component" value="Unassembled WGS sequence"/>
</dbReference>
<dbReference type="CDD" id="cd00044">
    <property type="entry name" value="CysPc"/>
    <property type="match status" value="1"/>
</dbReference>
<dbReference type="InterPro" id="IPR036188">
    <property type="entry name" value="FAD/NAD-bd_sf"/>
</dbReference>
<dbReference type="Gene3D" id="3.30.560.10">
    <property type="entry name" value="Glucose Oxidase, domain 3"/>
    <property type="match status" value="1"/>
</dbReference>
<dbReference type="STRING" id="199890.A0A182PBP5"/>
<evidence type="ECO:0000256" key="10">
    <source>
        <dbReference type="ARBA" id="ARBA00023144"/>
    </source>
</evidence>
<comment type="catalytic activity">
    <reaction evidence="1">
        <text>UDP-N-acetyl-alpha-D-glucosamine = UDP-N-acetyl-alpha-D-galactosamine</text>
        <dbReference type="Rhea" id="RHEA:20517"/>
        <dbReference type="ChEBI" id="CHEBI:57705"/>
        <dbReference type="ChEBI" id="CHEBI:67138"/>
        <dbReference type="EC" id="5.1.3.7"/>
    </reaction>
</comment>
<evidence type="ECO:0000259" key="15">
    <source>
        <dbReference type="PROSITE" id="PS50203"/>
    </source>
</evidence>
<keyword evidence="10" id="KW-0119">Carbohydrate metabolism</keyword>
<accession>A0A182PBP5</accession>
<dbReference type="InterPro" id="IPR036291">
    <property type="entry name" value="NAD(P)-bd_dom_sf"/>
</dbReference>
<dbReference type="Pfam" id="PF01067">
    <property type="entry name" value="Calpain_III"/>
    <property type="match status" value="1"/>
</dbReference>
<dbReference type="Gene3D" id="2.60.120.380">
    <property type="match status" value="1"/>
</dbReference>
<dbReference type="SUPFAM" id="SSF51905">
    <property type="entry name" value="FAD/NAD(P)-binding domain"/>
    <property type="match status" value="1"/>
</dbReference>
<sequence>MIHAHFMAPRAPDGEFTATDKYYTNGGPKLRGWTNGGMQDHQSTLSRPRSAEVITANGNGTLPNGRHMNGVLTRGPGGLHEDLEFPPTPRTLSKKKQIVWMRPHDMCARPQFRIAPPGTPLTARELPEPVGPGDPSLLAALGCLSQLPRLLERVVPPEQTFDTANGYCGMFKFRFWQWGKWIEVRVDDRLPTRGDRPAHMHCAQPDIFWAALLEKAYAKLYGGYTFLKYGTVGRALQDLTGAVVQSVPPSGPLLGGAVPRSTLLIAISGLEKETKRRRSGLLTEHPYCVTGLARVRANSNDSATHGSGSSGGDTSLIRLRSPWIGGEWGGVWCGAWSERSWEWNALNERDRELLSSRSSNDCEFWMSVNEFLTRFVVIWLAHIGPDDWALEPGLHTRAPWRAALAVRQWRAGFNAGGPHKFIDTTATNPQFRIRVPPGHPSKAHVVVAVAQKYECYRSRNYEDEEIGFTIYEVPPGMQRVTPQYVSEQMPLDFAPLSNLREIATFFALPAGDFVVMPHAAQHREGRFLLRIFADQHTDVWEVNEENLVIHNIAAEFCDERTIDARILYKLRARYPHEIDATQLQAILKAHGGNNRGFRGLGGINCGPSLELCRGMLALRDPALGGRLSIEHVPALIGLMRFWKAAFRRCGPSSSGTATLSRGIWASKVSSYCLRGLLWAGGATASNKVLEALVSRFTRNRQITLEGYLLSMARLHLAHERYHSLDAKAKASPLSLEEMILMTIYSSKIATTFVESAQQAGYPYLDYNAGDQIGVSFLQANTLQGRRVTSGNAYLYPARKRPNLHILTRAWVTKVLINKASPDPGLPDVEVMQAFSSIDFDTGSGTTRSFRLTNATYDGYFRPIMNLRSFQYLPMLLKPYTRGKLRLKSDIARAFVKSAESAGYRYLDYNAGDNLGVSFLQAHTRNGRRATGGNSYLRDIVDRPNLHIVTHAWVTKILIDPDTKRVTGVRLLHNRQYHEVDAGREVILSAGAFESPKLLMLSGIGPAKHLREHGIKLMSDLPVGRKVYEHGGVFGPVFIIREPSDNLVSFEQLANPREFLRFRNGSGPLTTNSVESLLYVKSPFAEDPDPEYPDVEVMQAFTSFSFDTSPGSRNAYYLTDRMYNEYFRPLANTRNFMFLPMLLKPRAVGRVELKSSNPFSHPMFRYQYFEDERDVDALVYAIKEVIRISTKAPLRRFGVELYTRKVPGCQYMAFNTIDYWRCHVRYLTATFQHQVATCKMGPPQDPEAVVDNRLRVYGIQGLRVADVGIIPEAPTGHTSAHSFLIGSRCNDVLEPSEPSKLWLEVSYLFAESAHYQGYEFIDPFLRGSKPGIAFTNQSASFIPPLQQLYAVDPNLKMLTDARPQRIIYNKAMPLNILVTGGAGFVGSHTVLELLSAGHAVICVDNLCNAYSGGAGSKLPESLRRVQEITGASVTFYDVDIRDRDELRSVFKKEKVDCVVHFAALKAVGESCRIPLKYYQNNITGTSILLEVMAEAGVFKIVYSSSATVYGEPQKLPLTESHPTGNCTNPYGKSKYFTEEIMKDLCESDPRWTVVSLRYFNPVGAHKSGRIGEDPNGEPNNLMPYISQVAVGRREYLRVFGDNYDTPDGTGVRDYIHIVDLAEGHVKAIDKLASGTISGFCVYNLGTGRGYSVLEVVKAFSNASGREVKYEIVDRRAGDVAASYADVSLAAKELGWTAKRGLDEMCADTWNWQKNNPNGFAG</sequence>
<dbReference type="Gene3D" id="3.90.25.10">
    <property type="entry name" value="UDP-galactose 4-epimerase, domain 1"/>
    <property type="match status" value="1"/>
</dbReference>
<comment type="catalytic activity">
    <reaction evidence="2">
        <text>UDP-alpha-D-glucose = UDP-alpha-D-galactose</text>
        <dbReference type="Rhea" id="RHEA:22168"/>
        <dbReference type="ChEBI" id="CHEBI:58885"/>
        <dbReference type="ChEBI" id="CHEBI:66914"/>
        <dbReference type="EC" id="5.1.3.2"/>
    </reaction>
</comment>
<dbReference type="PANTHER" id="PTHR43725">
    <property type="entry name" value="UDP-GLUCOSE 4-EPIMERASE"/>
    <property type="match status" value="1"/>
</dbReference>
<dbReference type="InterPro" id="IPR000172">
    <property type="entry name" value="GMC_OxRdtase_N"/>
</dbReference>
<dbReference type="InterPro" id="IPR022684">
    <property type="entry name" value="Calpain_cysteine_protease"/>
</dbReference>
<dbReference type="GO" id="GO:0003978">
    <property type="term" value="F:UDP-glucose 4-epimerase activity"/>
    <property type="evidence" value="ECO:0007669"/>
    <property type="project" value="UniProtKB-EC"/>
</dbReference>
<dbReference type="SUPFAM" id="SSF51735">
    <property type="entry name" value="NAD(P)-binding Rossmann-fold domains"/>
    <property type="match status" value="1"/>
</dbReference>
<dbReference type="InterPro" id="IPR022683">
    <property type="entry name" value="Calpain_III"/>
</dbReference>
<comment type="similarity">
    <text evidence="6">Belongs to the peptidase C2 family.</text>
</comment>
<dbReference type="EnsemblMetazoa" id="AEPI004350-RA">
    <property type="protein sequence ID" value="AEPI004350-PA"/>
    <property type="gene ID" value="AEPI004350"/>
</dbReference>
<dbReference type="PROSITE" id="PS00624">
    <property type="entry name" value="GMC_OXRED_2"/>
    <property type="match status" value="1"/>
</dbReference>
<dbReference type="InterPro" id="IPR036213">
    <property type="entry name" value="Calpain_III_sf"/>
</dbReference>
<dbReference type="VEuPathDB" id="VectorBase:AEPI004350"/>
<dbReference type="NCBIfam" id="TIGR01179">
    <property type="entry name" value="galE"/>
    <property type="match status" value="1"/>
</dbReference>
<dbReference type="InterPro" id="IPR038765">
    <property type="entry name" value="Papain-like_cys_pep_sf"/>
</dbReference>
<dbReference type="NCBIfam" id="NF007956">
    <property type="entry name" value="PRK10675.1"/>
    <property type="match status" value="1"/>
</dbReference>
<evidence type="ECO:0000256" key="4">
    <source>
        <dbReference type="ARBA" id="ARBA00002760"/>
    </source>
</evidence>
<reference evidence="16" key="2">
    <citation type="submission" date="2020-05" db="UniProtKB">
        <authorList>
            <consortium name="EnsemblMetazoa"/>
        </authorList>
    </citation>
    <scope>IDENTIFICATION</scope>
    <source>
        <strain evidence="16">Epiroticus2</strain>
    </source>
</reference>
<dbReference type="GO" id="GO:0004198">
    <property type="term" value="F:calcium-dependent cysteine-type endopeptidase activity"/>
    <property type="evidence" value="ECO:0007669"/>
    <property type="project" value="InterPro"/>
</dbReference>
<dbReference type="GO" id="GO:0003974">
    <property type="term" value="F:UDP-N-acetylglucosamine 4-epimerase activity"/>
    <property type="evidence" value="ECO:0007669"/>
    <property type="project" value="UniProtKB-EC"/>
</dbReference>
<dbReference type="InterPro" id="IPR016040">
    <property type="entry name" value="NAD(P)-bd_dom"/>
</dbReference>
<evidence type="ECO:0000313" key="16">
    <source>
        <dbReference type="EnsemblMetazoa" id="AEPI004350-PA"/>
    </source>
</evidence>
<dbReference type="SUPFAM" id="SSF54373">
    <property type="entry name" value="FAD-linked reductases, C-terminal domain"/>
    <property type="match status" value="2"/>
</dbReference>
<dbReference type="GO" id="GO:0050660">
    <property type="term" value="F:flavin adenine dinucleotide binding"/>
    <property type="evidence" value="ECO:0007669"/>
    <property type="project" value="InterPro"/>
</dbReference>
<comment type="function">
    <text evidence="4">Catalyzes two distinct but analogous reactions: the reversible epimerization of UDP-glucose to UDP-galactose and the reversible epimerization of UDP-N-acetylglucosamine to UDP-N-acetylgalactosamine. The reaction with UDP-Gal plays a critical role in the Leloir pathway of galactose catabolism in which galactose is converted to the glycolytic intermediate glucose 6-phosphate. It contributes to the catabolism of dietary galactose and enables the endogenous biosynthesis of both UDP-Gal and UDP-GalNAc when exogenous sources are limited. Both UDP-sugar interconversions are important in the synthesis of glycoproteins and glycolipids.</text>
</comment>
<dbReference type="EC" id="5.1.3.2" evidence="8"/>
<reference evidence="17" key="1">
    <citation type="submission" date="2013-03" db="EMBL/GenBank/DDBJ databases">
        <title>The Genome Sequence of Anopheles epiroticus epiroticus2.</title>
        <authorList>
            <consortium name="The Broad Institute Genomics Platform"/>
            <person name="Neafsey D.E."/>
            <person name="Howell P."/>
            <person name="Walker B."/>
            <person name="Young S.K."/>
            <person name="Zeng Q."/>
            <person name="Gargeya S."/>
            <person name="Fitzgerald M."/>
            <person name="Haas B."/>
            <person name="Abouelleil A."/>
            <person name="Allen A.W."/>
            <person name="Alvarado L."/>
            <person name="Arachchi H.M."/>
            <person name="Berlin A.M."/>
            <person name="Chapman S.B."/>
            <person name="Gainer-Dewar J."/>
            <person name="Goldberg J."/>
            <person name="Griggs A."/>
            <person name="Gujja S."/>
            <person name="Hansen M."/>
            <person name="Howarth C."/>
            <person name="Imamovic A."/>
            <person name="Ireland A."/>
            <person name="Larimer J."/>
            <person name="McCowan C."/>
            <person name="Murphy C."/>
            <person name="Pearson M."/>
            <person name="Poon T.W."/>
            <person name="Priest M."/>
            <person name="Roberts A."/>
            <person name="Saif S."/>
            <person name="Shea T."/>
            <person name="Sisk P."/>
            <person name="Sykes S."/>
            <person name="Wortman J."/>
            <person name="Nusbaum C."/>
            <person name="Birren B."/>
        </authorList>
    </citation>
    <scope>NUCLEOTIDE SEQUENCE [LARGE SCALE GENOMIC DNA]</scope>
    <source>
        <strain evidence="17">Epiroticus2</strain>
    </source>
</reference>
<evidence type="ECO:0000313" key="17">
    <source>
        <dbReference type="Proteomes" id="UP000075885"/>
    </source>
</evidence>
<evidence type="ECO:0000256" key="13">
    <source>
        <dbReference type="PIRSR" id="PIRSR622684-1"/>
    </source>
</evidence>
<evidence type="ECO:0000256" key="8">
    <source>
        <dbReference type="ARBA" id="ARBA00013189"/>
    </source>
</evidence>
<dbReference type="CDD" id="cd05247">
    <property type="entry name" value="UDP_G4E_1_SDR_e"/>
    <property type="match status" value="1"/>
</dbReference>
<proteinExistence type="inferred from homology"/>
<dbReference type="InterPro" id="IPR022682">
    <property type="entry name" value="Calpain_domain_III"/>
</dbReference>
<evidence type="ECO:0000256" key="9">
    <source>
        <dbReference type="ARBA" id="ARBA00023027"/>
    </source>
</evidence>
<evidence type="ECO:0000256" key="7">
    <source>
        <dbReference type="ARBA" id="ARBA00013175"/>
    </source>
</evidence>
<evidence type="ECO:0000256" key="1">
    <source>
        <dbReference type="ARBA" id="ARBA00000014"/>
    </source>
</evidence>
<dbReference type="Gene3D" id="3.50.50.60">
    <property type="entry name" value="FAD/NAD(P)-binding domain"/>
    <property type="match status" value="2"/>
</dbReference>
<dbReference type="InterPro" id="IPR005886">
    <property type="entry name" value="UDP_G4E"/>
</dbReference>
<dbReference type="Gene3D" id="1.10.238.10">
    <property type="entry name" value="EF-hand"/>
    <property type="match status" value="1"/>
</dbReference>
<dbReference type="Pfam" id="PF05199">
    <property type="entry name" value="GMC_oxred_C"/>
    <property type="match status" value="1"/>
</dbReference>